<dbReference type="PANTHER" id="PTHR43806">
    <property type="entry name" value="PEPTIDASE S8"/>
    <property type="match status" value="1"/>
</dbReference>
<evidence type="ECO:0000256" key="6">
    <source>
        <dbReference type="PROSITE-ProRule" id="PRU01240"/>
    </source>
</evidence>
<feature type="chain" id="PRO_5045402929" evidence="8">
    <location>
        <begin position="20"/>
        <end position="832"/>
    </location>
</feature>
<dbReference type="PROSITE" id="PS51892">
    <property type="entry name" value="SUBTILASE"/>
    <property type="match status" value="1"/>
</dbReference>
<keyword evidence="3 8" id="KW-0732">Signal</keyword>
<evidence type="ECO:0000259" key="9">
    <source>
        <dbReference type="Pfam" id="PF00082"/>
    </source>
</evidence>
<evidence type="ECO:0000256" key="1">
    <source>
        <dbReference type="ARBA" id="ARBA00011073"/>
    </source>
</evidence>
<evidence type="ECO:0000259" key="10">
    <source>
        <dbReference type="Pfam" id="PF06280"/>
    </source>
</evidence>
<dbReference type="Proteomes" id="UP001498398">
    <property type="component" value="Unassembled WGS sequence"/>
</dbReference>
<keyword evidence="4 6" id="KW-0378">Hydrolase</keyword>
<protein>
    <submittedName>
        <fullName evidence="11">Uncharacterized protein</fullName>
    </submittedName>
</protein>
<dbReference type="Pfam" id="PF06280">
    <property type="entry name" value="fn3_5"/>
    <property type="match status" value="1"/>
</dbReference>
<keyword evidence="12" id="KW-1185">Reference proteome</keyword>
<evidence type="ECO:0000256" key="4">
    <source>
        <dbReference type="ARBA" id="ARBA00022801"/>
    </source>
</evidence>
<feature type="domain" description="C5a peptidase/Subtilisin-like protease SBT2-like Fn3-like" evidence="10">
    <location>
        <begin position="537"/>
        <end position="649"/>
    </location>
</feature>
<evidence type="ECO:0000256" key="2">
    <source>
        <dbReference type="ARBA" id="ARBA00022670"/>
    </source>
</evidence>
<feature type="active site" description="Charge relay system" evidence="6">
    <location>
        <position position="459"/>
    </location>
</feature>
<dbReference type="Gene3D" id="3.40.50.200">
    <property type="entry name" value="Peptidase S8/S53 domain"/>
    <property type="match status" value="1"/>
</dbReference>
<feature type="active site" description="Charge relay system" evidence="6">
    <location>
        <position position="215"/>
    </location>
</feature>
<evidence type="ECO:0000256" key="5">
    <source>
        <dbReference type="ARBA" id="ARBA00022825"/>
    </source>
</evidence>
<dbReference type="InterPro" id="IPR036852">
    <property type="entry name" value="Peptidase_S8/S53_dom_sf"/>
</dbReference>
<dbReference type="Pfam" id="PF00082">
    <property type="entry name" value="Peptidase_S8"/>
    <property type="match status" value="1"/>
</dbReference>
<dbReference type="InterPro" id="IPR023828">
    <property type="entry name" value="Peptidase_S8_Ser-AS"/>
</dbReference>
<dbReference type="SUPFAM" id="SSF52743">
    <property type="entry name" value="Subtilisin-like"/>
    <property type="match status" value="1"/>
</dbReference>
<dbReference type="InterPro" id="IPR050131">
    <property type="entry name" value="Peptidase_S8_subtilisin-like"/>
</dbReference>
<evidence type="ECO:0000256" key="3">
    <source>
        <dbReference type="ARBA" id="ARBA00022729"/>
    </source>
</evidence>
<dbReference type="InterPro" id="IPR000209">
    <property type="entry name" value="Peptidase_S8/S53_dom"/>
</dbReference>
<dbReference type="PRINTS" id="PR00723">
    <property type="entry name" value="SUBTILISIN"/>
</dbReference>
<dbReference type="PROSITE" id="PS00138">
    <property type="entry name" value="SUBTILASE_SER"/>
    <property type="match status" value="1"/>
</dbReference>
<keyword evidence="5 6" id="KW-0720">Serine protease</keyword>
<accession>A0ABR1K919</accession>
<comment type="similarity">
    <text evidence="1 6 7">Belongs to the peptidase S8 family.</text>
</comment>
<proteinExistence type="inferred from homology"/>
<evidence type="ECO:0000256" key="7">
    <source>
        <dbReference type="RuleBase" id="RU003355"/>
    </source>
</evidence>
<dbReference type="CDD" id="cd07489">
    <property type="entry name" value="Peptidases_S8_5"/>
    <property type="match status" value="1"/>
</dbReference>
<comment type="caution">
    <text evidence="11">The sequence shown here is derived from an EMBL/GenBank/DDBJ whole genome shotgun (WGS) entry which is preliminary data.</text>
</comment>
<dbReference type="PROSITE" id="PS00136">
    <property type="entry name" value="SUBTILASE_ASP"/>
    <property type="match status" value="1"/>
</dbReference>
<gene>
    <name evidence="11" type="ORF">VKT23_001205</name>
</gene>
<reference evidence="11 12" key="1">
    <citation type="submission" date="2024-01" db="EMBL/GenBank/DDBJ databases">
        <title>A draft genome for the cacao thread blight pathogen Marasmiellus scandens.</title>
        <authorList>
            <person name="Baruah I.K."/>
            <person name="Leung J."/>
            <person name="Bukari Y."/>
            <person name="Amoako-Attah I."/>
            <person name="Meinhardt L.W."/>
            <person name="Bailey B.A."/>
            <person name="Cohen S.P."/>
        </authorList>
    </citation>
    <scope>NUCLEOTIDE SEQUENCE [LARGE SCALE GENOMIC DNA]</scope>
    <source>
        <strain evidence="11 12">GH-19</strain>
    </source>
</reference>
<dbReference type="PROSITE" id="PS00137">
    <property type="entry name" value="SUBTILASE_HIS"/>
    <property type="match status" value="1"/>
</dbReference>
<evidence type="ECO:0000256" key="8">
    <source>
        <dbReference type="SAM" id="SignalP"/>
    </source>
</evidence>
<dbReference type="InterPro" id="IPR010435">
    <property type="entry name" value="C5a/SBT2-like_Fn3"/>
</dbReference>
<dbReference type="InterPro" id="IPR023827">
    <property type="entry name" value="Peptidase_S8_Asp-AS"/>
</dbReference>
<feature type="active site" description="Charge relay system" evidence="6">
    <location>
        <position position="165"/>
    </location>
</feature>
<dbReference type="InterPro" id="IPR034187">
    <property type="entry name" value="Peptidases_S8_5"/>
</dbReference>
<organism evidence="11 12">
    <name type="scientific">Marasmiellus scandens</name>
    <dbReference type="NCBI Taxonomy" id="2682957"/>
    <lineage>
        <taxon>Eukaryota</taxon>
        <taxon>Fungi</taxon>
        <taxon>Dikarya</taxon>
        <taxon>Basidiomycota</taxon>
        <taxon>Agaricomycotina</taxon>
        <taxon>Agaricomycetes</taxon>
        <taxon>Agaricomycetidae</taxon>
        <taxon>Agaricales</taxon>
        <taxon>Marasmiineae</taxon>
        <taxon>Omphalotaceae</taxon>
        <taxon>Marasmiellus</taxon>
    </lineage>
</organism>
<dbReference type="PANTHER" id="PTHR43806:SF66">
    <property type="entry name" value="SERIN ENDOPEPTIDASE"/>
    <property type="match status" value="1"/>
</dbReference>
<dbReference type="InterPro" id="IPR015500">
    <property type="entry name" value="Peptidase_S8_subtilisin-rel"/>
</dbReference>
<dbReference type="EMBL" id="JBANRG010000001">
    <property type="protein sequence ID" value="KAK7473104.1"/>
    <property type="molecule type" value="Genomic_DNA"/>
</dbReference>
<dbReference type="InterPro" id="IPR022398">
    <property type="entry name" value="Peptidase_S8_His-AS"/>
</dbReference>
<keyword evidence="2 6" id="KW-0645">Protease</keyword>
<feature type="domain" description="Peptidase S8/S53" evidence="9">
    <location>
        <begin position="156"/>
        <end position="516"/>
    </location>
</feature>
<evidence type="ECO:0000313" key="12">
    <source>
        <dbReference type="Proteomes" id="UP001498398"/>
    </source>
</evidence>
<evidence type="ECO:0000313" key="11">
    <source>
        <dbReference type="EMBL" id="KAK7473104.1"/>
    </source>
</evidence>
<feature type="signal peptide" evidence="8">
    <location>
        <begin position="1"/>
        <end position="19"/>
    </location>
</feature>
<name>A0ABR1K919_9AGAR</name>
<sequence length="832" mass="87827">MRPPLALWLAATLIATNGASRVPLTNVLSDNGSSSLVPGEYIVERSVNLRRSVAQSHEPLYHSIRSKGIIFDIKKEWNEPDIMVGALVNLLDPNDALRIAELPDVRAIHPVSRIPPPKPKTFFAVNDPNDPLIPADTLSTHIMTGVDKLHAEGNFGQGIKIGIIDSGVDYTHPVLGSCIGPSCKIVGGYDFVGDAFSGENKPAPDSDPLDQCNGHGTHVAGIIGANPGNEFNITGVAPGASLTVYRVFGCEGGTADDIIIDALIRGYKDGQDILTLSLGNVNGWTENMVSVVASRIASKGVVVTIAAGNDGEFGSWYSSSPGSAINAITVASVEKCAQKLANAAAKGGKIFLIYNTRTGSFAPIEVGNFTAALISSDDGEYASSLVKQFVAGTNITLSFPQTGASANVENSEGGLISDFSSYGPTFDMYLKPAVAAPGGNILSTIPVKLGSFAVESGTSMATPFCAGAVALILNAKKDWPFYPALSIRDLLQSTAASVSSSKTDSDLLQTASQQGAGLIQVHKAIYAKTVISPTQLHLNDTSNLESQHVISVTNIGDDEAIYELRHVPAGTAISIDAHTKAANVWPVPLVNASATVTFGTSKLVIPPGQTADVELKFEPPTALDPSTLPIYSGFIEFQSQEETLKVTYMGVVGSLKDEIVLDSSDSFFGAALPTILNDTGDVQTGPQNYTFVGEDVPKLLLRLLFGTPKLLVDLVNKDANISTTIPNHSKRDVLLGIHFNLGLQGFDNTPQVNTLGTLGASTYVPRNSDAATALENGWNAYAFDKVFANGTTIPNGQYRVLVRALRVTGNPENESDYESWLSPVIGVFVPDS</sequence>